<keyword evidence="3" id="KW-1185">Reference proteome</keyword>
<comment type="caution">
    <text evidence="2">The sequence shown here is derived from an EMBL/GenBank/DDBJ whole genome shotgun (WGS) entry which is preliminary data.</text>
</comment>
<evidence type="ECO:0000313" key="2">
    <source>
        <dbReference type="EMBL" id="MBZ2208482.1"/>
    </source>
</evidence>
<dbReference type="EMBL" id="JAFBIL020000005">
    <property type="protein sequence ID" value="MBZ2208482.1"/>
    <property type="molecule type" value="Genomic_DNA"/>
</dbReference>
<name>A0ABS7SRC2_9BURK</name>
<evidence type="ECO:0000313" key="3">
    <source>
        <dbReference type="Proteomes" id="UP000809349"/>
    </source>
</evidence>
<evidence type="ECO:0000259" key="1">
    <source>
        <dbReference type="Pfam" id="PF19501"/>
    </source>
</evidence>
<organism evidence="2 3">
    <name type="scientific">Massilia soli</name>
    <dbReference type="NCBI Taxonomy" id="2792854"/>
    <lineage>
        <taxon>Bacteria</taxon>
        <taxon>Pseudomonadati</taxon>
        <taxon>Pseudomonadota</taxon>
        <taxon>Betaproteobacteria</taxon>
        <taxon>Burkholderiales</taxon>
        <taxon>Oxalobacteraceae</taxon>
        <taxon>Telluria group</taxon>
        <taxon>Massilia</taxon>
    </lineage>
</organism>
<reference evidence="2 3" key="1">
    <citation type="submission" date="2021-01" db="EMBL/GenBank/DDBJ databases">
        <authorList>
            <person name="Ruan W."/>
            <person name="Khan S.A."/>
            <person name="Jeon C.O."/>
        </authorList>
    </citation>
    <scope>NUCLEOTIDE SEQUENCE [LARGE SCALE GENOMIC DNA]</scope>
    <source>
        <strain evidence="2 3">R798</strain>
    </source>
</reference>
<accession>A0ABS7SRC2</accession>
<reference evidence="2 3" key="2">
    <citation type="submission" date="2021-08" db="EMBL/GenBank/DDBJ databases">
        <title>Massilia sp. R798.</title>
        <authorList>
            <person name="Baek J.H."/>
            <person name="Jung H.S."/>
            <person name="Kim K.R."/>
            <person name="Jeon C.O."/>
        </authorList>
    </citation>
    <scope>NUCLEOTIDE SEQUENCE [LARGE SCALE GENOMIC DNA]</scope>
    <source>
        <strain evidence="2 3">R798</strain>
    </source>
</reference>
<gene>
    <name evidence="2" type="ORF">I4X03_014550</name>
</gene>
<dbReference type="RefSeq" id="WP_223468963.1">
    <property type="nucleotide sequence ID" value="NZ_JAFBIL020000005.1"/>
</dbReference>
<feature type="domain" description="PcRGLX/YetA-like N-terminal RIFT barrel" evidence="1">
    <location>
        <begin position="14"/>
        <end position="72"/>
    </location>
</feature>
<sequence>MAVITSIVLTPAVSAASAPHTFGHPFKMGDVPAGQSVVCSGVIDSQCIPKAYWHDGSLKFAVISVRIAATAGVPVTVTLSTGTAPAGAALTLANLKATGFAVNLALTDAKDWTFGTATHTVGARLAMSNALDVFVGASSTIAVDNGAAIGAITATQDIGTLNVVLTAPLSGGAVNGYQTVKYRAKYKVRRNISAILPGAVTRVTVTGGWKTAKTSASTDGLGVSIAAVGNTITFAGIGGMTQLNGLTGTVTKVDPSTASPTKAWVEVNIDSTGFSAFTSGGTATKNELNTSDANEADVNQDTVAYVRTGGGLAWNGTATTYSTANSTQQTGVSWAGLDWDTPFEALESGPIMSSWKFRKAIAPDPHMVAWAEVRVYKGGAVQTLPFAENGMLKVARPTAKQASMTLSINGLTQFSQTLELKSHTRTVLINGTHLSYWNIADPEIFPTHNRAYVYSTRLIPTYMHVTPDSAPTLSGQAYSSFEPFQRGNHQAGMGSAGFQADIGIIPNHDALYFTNGSRKSYEGMVRNGFSTGRYRIHYRDEANGWHRPLRFSQYPNLVMNGKDPGMTSIGISTTLEYTPTATGGTTPAGEASRTFSSSHTPAMGYAPHMITGWDYFREEMEFLATLVYLKQVNTERGLSKGILKTNVGANQTRGAAWALIHLGQAATLGKDGDALTTEMRTSLIENIKYYYNKYLAQGEVCPFGLTELYTDYGSKASVGMEASAFQSDFFTQAIGFIRNLDPLLPTDVREQLRLFSLYKYKSVIGRLGGIGATEFPYQYLGNGYDIPVSPNQLKETADRPAVNWDPTKGPTGPWFASWGEVFTRRFPGVVPVANGPLLGDFTGPGSYFSNALPGVALAVEHGAPGALDAYNRLINAPNWATQSSAYINTPVYGIVPASTTYVPPVEEPDPDPEPPVDPPVDPVDPPTISLDIKYYLAGTAGLGGTRSSVEVGASIFDDATPAERIAGRVEYRCLYPVNEGSATWKGATLFMFANTPYADSTIEVGLGTSAINGVEQVIPNETTAPVGVTFTLSATEAGGILLGDLAPQAGRATWVKRTIMANSAPRTVAVTDTFEIEVKGFKQ</sequence>
<proteinExistence type="predicted"/>
<protein>
    <recommendedName>
        <fullName evidence="1">PcRGLX/YetA-like N-terminal RIFT barrel domain-containing protein</fullName>
    </recommendedName>
</protein>
<dbReference type="InterPro" id="IPR048329">
    <property type="entry name" value="PcRGLX_1st"/>
</dbReference>
<dbReference type="Pfam" id="PF19501">
    <property type="entry name" value="PcRGLX_1st"/>
    <property type="match status" value="1"/>
</dbReference>
<dbReference type="Proteomes" id="UP000809349">
    <property type="component" value="Unassembled WGS sequence"/>
</dbReference>